<name>A0ABP6RED4_9MICC</name>
<dbReference type="SUPFAM" id="SSF161270">
    <property type="entry name" value="PspA lactotransferrin-binding region"/>
    <property type="match status" value="1"/>
</dbReference>
<feature type="compositionally biased region" description="Basic and acidic residues" evidence="2">
    <location>
        <begin position="17"/>
        <end position="40"/>
    </location>
</feature>
<sequence>MNGIYYTTSSSGIESAAGEHEEPLPTETPRDDVEHLEHGGASKPTPPGPLPVDRSSVHLAQMFAEKSRADLLAEKLRTAEAEVSKLRKLIKDARQDAGRYRRRLRAAEADLETERAKVAHLRGIAGRVEEDEAA</sequence>
<dbReference type="RefSeq" id="WP_344719865.1">
    <property type="nucleotide sequence ID" value="NZ_BAAAYG010000005.1"/>
</dbReference>
<keyword evidence="1" id="KW-0175">Coiled coil</keyword>
<keyword evidence="4" id="KW-1185">Reference proteome</keyword>
<feature type="compositionally biased region" description="Polar residues" evidence="2">
    <location>
        <begin position="1"/>
        <end position="13"/>
    </location>
</feature>
<proteinExistence type="predicted"/>
<reference evidence="4" key="1">
    <citation type="journal article" date="2019" name="Int. J. Syst. Evol. Microbiol.">
        <title>The Global Catalogue of Microorganisms (GCM) 10K type strain sequencing project: providing services to taxonomists for standard genome sequencing and annotation.</title>
        <authorList>
            <consortium name="The Broad Institute Genomics Platform"/>
            <consortium name="The Broad Institute Genome Sequencing Center for Infectious Disease"/>
            <person name="Wu L."/>
            <person name="Ma J."/>
        </authorList>
    </citation>
    <scope>NUCLEOTIDE SEQUENCE [LARGE SCALE GENOMIC DNA]</scope>
    <source>
        <strain evidence="4">JCM 11483</strain>
    </source>
</reference>
<gene>
    <name evidence="3" type="ORF">GCM10020260_15070</name>
</gene>
<feature type="coiled-coil region" evidence="1">
    <location>
        <begin position="69"/>
        <end position="117"/>
    </location>
</feature>
<evidence type="ECO:0000256" key="2">
    <source>
        <dbReference type="SAM" id="MobiDB-lite"/>
    </source>
</evidence>
<evidence type="ECO:0000313" key="4">
    <source>
        <dbReference type="Proteomes" id="UP001501736"/>
    </source>
</evidence>
<evidence type="ECO:0000256" key="1">
    <source>
        <dbReference type="SAM" id="Coils"/>
    </source>
</evidence>
<evidence type="ECO:0000313" key="3">
    <source>
        <dbReference type="EMBL" id="GAA3284475.1"/>
    </source>
</evidence>
<comment type="caution">
    <text evidence="3">The sequence shown here is derived from an EMBL/GenBank/DDBJ whole genome shotgun (WGS) entry which is preliminary data.</text>
</comment>
<feature type="region of interest" description="Disordered" evidence="2">
    <location>
        <begin position="1"/>
        <end position="54"/>
    </location>
</feature>
<protein>
    <submittedName>
        <fullName evidence="3">Uncharacterized protein</fullName>
    </submittedName>
</protein>
<dbReference type="Proteomes" id="UP001501736">
    <property type="component" value="Unassembled WGS sequence"/>
</dbReference>
<dbReference type="EMBL" id="BAAAYG010000005">
    <property type="protein sequence ID" value="GAA3284475.1"/>
    <property type="molecule type" value="Genomic_DNA"/>
</dbReference>
<organism evidence="3 4">
    <name type="scientific">Nesterenkonia halobia</name>
    <dbReference type="NCBI Taxonomy" id="37922"/>
    <lineage>
        <taxon>Bacteria</taxon>
        <taxon>Bacillati</taxon>
        <taxon>Actinomycetota</taxon>
        <taxon>Actinomycetes</taxon>
        <taxon>Micrococcales</taxon>
        <taxon>Micrococcaceae</taxon>
        <taxon>Nesterenkonia</taxon>
    </lineage>
</organism>
<accession>A0ABP6RED4</accession>